<gene>
    <name evidence="2" type="ORF">LTR77_003646</name>
</gene>
<dbReference type="AlphaFoldDB" id="A0AAV9PEX7"/>
<dbReference type="GO" id="GO:0006749">
    <property type="term" value="P:glutathione metabolic process"/>
    <property type="evidence" value="ECO:0007669"/>
    <property type="project" value="TreeGrafter"/>
</dbReference>
<dbReference type="PANTHER" id="PTHR42943:SF4">
    <property type="entry name" value="C2H2-TYPE DOMAIN-CONTAINING PROTEIN"/>
    <property type="match status" value="1"/>
</dbReference>
<protein>
    <recommendedName>
        <fullName evidence="1">DSBA-like thioredoxin domain-containing protein</fullName>
    </recommendedName>
</protein>
<dbReference type="GO" id="GO:0005739">
    <property type="term" value="C:mitochondrion"/>
    <property type="evidence" value="ECO:0007669"/>
    <property type="project" value="TreeGrafter"/>
</dbReference>
<dbReference type="RefSeq" id="XP_064660853.1">
    <property type="nucleotide sequence ID" value="XM_064800902.1"/>
</dbReference>
<dbReference type="EMBL" id="JAVRRT010000005">
    <property type="protein sequence ID" value="KAK5172009.1"/>
    <property type="molecule type" value="Genomic_DNA"/>
</dbReference>
<accession>A0AAV9PEX7</accession>
<evidence type="ECO:0000313" key="3">
    <source>
        <dbReference type="Proteomes" id="UP001337655"/>
    </source>
</evidence>
<dbReference type="GO" id="GO:0005777">
    <property type="term" value="C:peroxisome"/>
    <property type="evidence" value="ECO:0007669"/>
    <property type="project" value="TreeGrafter"/>
</dbReference>
<dbReference type="Proteomes" id="UP001337655">
    <property type="component" value="Unassembled WGS sequence"/>
</dbReference>
<dbReference type="InterPro" id="IPR036249">
    <property type="entry name" value="Thioredoxin-like_sf"/>
</dbReference>
<name>A0AAV9PEX7_9PEZI</name>
<dbReference type="GeneID" id="89924992"/>
<organism evidence="2 3">
    <name type="scientific">Saxophila tyrrhenica</name>
    <dbReference type="NCBI Taxonomy" id="1690608"/>
    <lineage>
        <taxon>Eukaryota</taxon>
        <taxon>Fungi</taxon>
        <taxon>Dikarya</taxon>
        <taxon>Ascomycota</taxon>
        <taxon>Pezizomycotina</taxon>
        <taxon>Dothideomycetes</taxon>
        <taxon>Dothideomycetidae</taxon>
        <taxon>Mycosphaerellales</taxon>
        <taxon>Extremaceae</taxon>
        <taxon>Saxophila</taxon>
    </lineage>
</organism>
<dbReference type="InterPro" id="IPR051924">
    <property type="entry name" value="GST_Kappa/NadH"/>
</dbReference>
<feature type="domain" description="DSBA-like thioredoxin" evidence="1">
    <location>
        <begin position="55"/>
        <end position="159"/>
    </location>
</feature>
<keyword evidence="3" id="KW-1185">Reference proteome</keyword>
<dbReference type="InterPro" id="IPR001853">
    <property type="entry name" value="DSBA-like_thioredoxin_dom"/>
</dbReference>
<evidence type="ECO:0000259" key="1">
    <source>
        <dbReference type="Pfam" id="PF01323"/>
    </source>
</evidence>
<dbReference type="SUPFAM" id="SSF52833">
    <property type="entry name" value="Thioredoxin-like"/>
    <property type="match status" value="1"/>
</dbReference>
<dbReference type="Gene3D" id="3.40.30.10">
    <property type="entry name" value="Glutaredoxin"/>
    <property type="match status" value="1"/>
</dbReference>
<dbReference type="PANTHER" id="PTHR42943">
    <property type="entry name" value="GLUTATHIONE S-TRANSFERASE KAPPA"/>
    <property type="match status" value="1"/>
</dbReference>
<dbReference type="GO" id="GO:0004602">
    <property type="term" value="F:glutathione peroxidase activity"/>
    <property type="evidence" value="ECO:0007669"/>
    <property type="project" value="TreeGrafter"/>
</dbReference>
<dbReference type="GO" id="GO:0004364">
    <property type="term" value="F:glutathione transferase activity"/>
    <property type="evidence" value="ECO:0007669"/>
    <property type="project" value="TreeGrafter"/>
</dbReference>
<reference evidence="2 3" key="1">
    <citation type="submission" date="2023-08" db="EMBL/GenBank/DDBJ databases">
        <title>Black Yeasts Isolated from many extreme environments.</title>
        <authorList>
            <person name="Coleine C."/>
            <person name="Stajich J.E."/>
            <person name="Selbmann L."/>
        </authorList>
    </citation>
    <scope>NUCLEOTIDE SEQUENCE [LARGE SCALE GENOMIC DNA]</scope>
    <source>
        <strain evidence="2 3">CCFEE 5935</strain>
    </source>
</reference>
<evidence type="ECO:0000313" key="2">
    <source>
        <dbReference type="EMBL" id="KAK5172009.1"/>
    </source>
</evidence>
<sequence>MAAISEQKRKYSQLDHRDWVRWWNAVNDQEGRPDKNIDFHWADKFPIRTPNVLRAALVEPELVGPLFRGCWEQNLDMANDEVLRQAIDNAGYNGSQVLQQANEPKYKAELRSRTQEAKEAGICGVPSYRVFRRSGGGSWVQRGDIVWGQDLIADVEDYIAGWNGGVVNERSASKLWAVDTNIPSTACSCRAREPRSQRSSLV</sequence>
<comment type="caution">
    <text evidence="2">The sequence shown here is derived from an EMBL/GenBank/DDBJ whole genome shotgun (WGS) entry which is preliminary data.</text>
</comment>
<dbReference type="Pfam" id="PF01323">
    <property type="entry name" value="DSBA"/>
    <property type="match status" value="1"/>
</dbReference>
<proteinExistence type="predicted"/>